<gene>
    <name evidence="2" type="ORF">AB0E65_23615</name>
</gene>
<comment type="caution">
    <text evidence="2">The sequence shown here is derived from an EMBL/GenBank/DDBJ whole genome shotgun (WGS) entry which is preliminary data.</text>
</comment>
<organism evidence="2 3">
    <name type="scientific">Streptomyces fragilis</name>
    <dbReference type="NCBI Taxonomy" id="67301"/>
    <lineage>
        <taxon>Bacteria</taxon>
        <taxon>Bacillati</taxon>
        <taxon>Actinomycetota</taxon>
        <taxon>Actinomycetes</taxon>
        <taxon>Kitasatosporales</taxon>
        <taxon>Streptomycetaceae</taxon>
        <taxon>Streptomyces</taxon>
    </lineage>
</organism>
<sequence length="176" mass="18379">MTDDRTFPEALAAVSRVAFPYDDGRGIDYEPYGDFLSAEETTQWFRAWTGNDDVDGDMFRVFGQQGAGGLVALWLVREGGATGRAAGGVPGVGGGDGASRPRPGRLPVAAGAGDGPDGRRPRGGAADGERAVRPHPGMTAVAQRFAAGRRRAPEAILRDAAEGVPDLEETVLALCR</sequence>
<protein>
    <submittedName>
        <fullName evidence="2">SMI1/KNR4 family protein</fullName>
    </submittedName>
</protein>
<evidence type="ECO:0000313" key="3">
    <source>
        <dbReference type="Proteomes" id="UP001550850"/>
    </source>
</evidence>
<evidence type="ECO:0000256" key="1">
    <source>
        <dbReference type="SAM" id="MobiDB-lite"/>
    </source>
</evidence>
<keyword evidence="3" id="KW-1185">Reference proteome</keyword>
<reference evidence="2 3" key="1">
    <citation type="submission" date="2024-06" db="EMBL/GenBank/DDBJ databases">
        <title>The Natural Products Discovery Center: Release of the First 8490 Sequenced Strains for Exploring Actinobacteria Biosynthetic Diversity.</title>
        <authorList>
            <person name="Kalkreuter E."/>
            <person name="Kautsar S.A."/>
            <person name="Yang D."/>
            <person name="Bader C.D."/>
            <person name="Teijaro C.N."/>
            <person name="Fluegel L."/>
            <person name="Davis C.M."/>
            <person name="Simpson J.R."/>
            <person name="Lauterbach L."/>
            <person name="Steele A.D."/>
            <person name="Gui C."/>
            <person name="Meng S."/>
            <person name="Li G."/>
            <person name="Viehrig K."/>
            <person name="Ye F."/>
            <person name="Su P."/>
            <person name="Kiefer A.F."/>
            <person name="Nichols A."/>
            <person name="Cepeda A.J."/>
            <person name="Yan W."/>
            <person name="Fan B."/>
            <person name="Jiang Y."/>
            <person name="Adhikari A."/>
            <person name="Zheng C.-J."/>
            <person name="Schuster L."/>
            <person name="Cowan T.M."/>
            <person name="Smanski M.J."/>
            <person name="Chevrette M.G."/>
            <person name="De Carvalho L.P.S."/>
            <person name="Shen B."/>
        </authorList>
    </citation>
    <scope>NUCLEOTIDE SEQUENCE [LARGE SCALE GENOMIC DNA]</scope>
    <source>
        <strain evidence="2 3">NPDC038104</strain>
    </source>
</reference>
<feature type="region of interest" description="Disordered" evidence="1">
    <location>
        <begin position="82"/>
        <end position="136"/>
    </location>
</feature>
<evidence type="ECO:0000313" key="2">
    <source>
        <dbReference type="EMBL" id="MEU3557178.1"/>
    </source>
</evidence>
<proteinExistence type="predicted"/>
<feature type="compositionally biased region" description="Gly residues" evidence="1">
    <location>
        <begin position="82"/>
        <end position="97"/>
    </location>
</feature>
<dbReference type="EMBL" id="JBEZUR010000050">
    <property type="protein sequence ID" value="MEU3557178.1"/>
    <property type="molecule type" value="Genomic_DNA"/>
</dbReference>
<dbReference type="RefSeq" id="WP_245967836.1">
    <property type="nucleotide sequence ID" value="NZ_BEVZ01000014.1"/>
</dbReference>
<name>A0ABV2YN74_9ACTN</name>
<accession>A0ABV2YN74</accession>
<dbReference type="Proteomes" id="UP001550850">
    <property type="component" value="Unassembled WGS sequence"/>
</dbReference>